<accession>A0A8H7UCI0</accession>
<feature type="domain" description="PH" evidence="3">
    <location>
        <begin position="993"/>
        <end position="1127"/>
    </location>
</feature>
<name>A0A8H7UCI0_MORIS</name>
<dbReference type="Proteomes" id="UP000654370">
    <property type="component" value="Unassembled WGS sequence"/>
</dbReference>
<evidence type="ECO:0000256" key="2">
    <source>
        <dbReference type="SAM" id="MobiDB-lite"/>
    </source>
</evidence>
<feature type="region of interest" description="Disordered" evidence="2">
    <location>
        <begin position="663"/>
        <end position="701"/>
    </location>
</feature>
<evidence type="ECO:0000313" key="5">
    <source>
        <dbReference type="Proteomes" id="UP000654370"/>
    </source>
</evidence>
<dbReference type="SUPFAM" id="SSF48403">
    <property type="entry name" value="Ankyrin repeat"/>
    <property type="match status" value="1"/>
</dbReference>
<protein>
    <recommendedName>
        <fullName evidence="3">PH domain-containing protein</fullName>
    </recommendedName>
</protein>
<feature type="repeat" description="ANK" evidence="1">
    <location>
        <begin position="105"/>
        <end position="137"/>
    </location>
</feature>
<proteinExistence type="predicted"/>
<evidence type="ECO:0000313" key="4">
    <source>
        <dbReference type="EMBL" id="KAG2176497.1"/>
    </source>
</evidence>
<keyword evidence="1" id="KW-0040">ANK repeat</keyword>
<feature type="region of interest" description="Disordered" evidence="2">
    <location>
        <begin position="724"/>
        <end position="787"/>
    </location>
</feature>
<dbReference type="GO" id="GO:0005525">
    <property type="term" value="F:GTP binding"/>
    <property type="evidence" value="ECO:0007669"/>
    <property type="project" value="TreeGrafter"/>
</dbReference>
<dbReference type="PROSITE" id="PS50003">
    <property type="entry name" value="PH_DOMAIN"/>
    <property type="match status" value="1"/>
</dbReference>
<gene>
    <name evidence="4" type="ORF">INT43_005737</name>
</gene>
<dbReference type="InterPro" id="IPR002110">
    <property type="entry name" value="Ankyrin_rpt"/>
</dbReference>
<feature type="compositionally biased region" description="Low complexity" evidence="2">
    <location>
        <begin position="286"/>
        <end position="303"/>
    </location>
</feature>
<reference evidence="4" key="1">
    <citation type="submission" date="2020-12" db="EMBL/GenBank/DDBJ databases">
        <title>Metabolic potential, ecology and presence of endohyphal bacteria is reflected in genomic diversity of Mucoromycotina.</title>
        <authorList>
            <person name="Muszewska A."/>
            <person name="Okrasinska A."/>
            <person name="Steczkiewicz K."/>
            <person name="Drgas O."/>
            <person name="Orlowska M."/>
            <person name="Perlinska-Lenart U."/>
            <person name="Aleksandrzak-Piekarczyk T."/>
            <person name="Szatraj K."/>
            <person name="Zielenkiewicz U."/>
            <person name="Pilsyk S."/>
            <person name="Malc E."/>
            <person name="Mieczkowski P."/>
            <person name="Kruszewska J.S."/>
            <person name="Biernat P."/>
            <person name="Pawlowska J."/>
        </authorList>
    </citation>
    <scope>NUCLEOTIDE SEQUENCE</scope>
    <source>
        <strain evidence="4">WA0000067209</strain>
    </source>
</reference>
<dbReference type="OrthoDB" id="2123378at2759"/>
<dbReference type="InterPro" id="IPR052007">
    <property type="entry name" value="Bud4"/>
</dbReference>
<evidence type="ECO:0000259" key="3">
    <source>
        <dbReference type="PROSITE" id="PS50003"/>
    </source>
</evidence>
<keyword evidence="5" id="KW-1185">Reference proteome</keyword>
<dbReference type="InterPro" id="IPR036770">
    <property type="entry name" value="Ankyrin_rpt-contain_sf"/>
</dbReference>
<organism evidence="4 5">
    <name type="scientific">Mortierella isabellina</name>
    <name type="common">Filamentous fungus</name>
    <name type="synonym">Umbelopsis isabellina</name>
    <dbReference type="NCBI Taxonomy" id="91625"/>
    <lineage>
        <taxon>Eukaryota</taxon>
        <taxon>Fungi</taxon>
        <taxon>Fungi incertae sedis</taxon>
        <taxon>Mucoromycota</taxon>
        <taxon>Mucoromycotina</taxon>
        <taxon>Umbelopsidomycetes</taxon>
        <taxon>Umbelopsidales</taxon>
        <taxon>Umbelopsidaceae</taxon>
        <taxon>Umbelopsis</taxon>
    </lineage>
</organism>
<comment type="caution">
    <text evidence="4">The sequence shown here is derived from an EMBL/GenBank/DDBJ whole genome shotgun (WGS) entry which is preliminary data.</text>
</comment>
<feature type="region of interest" description="Disordered" evidence="2">
    <location>
        <begin position="276"/>
        <end position="307"/>
    </location>
</feature>
<dbReference type="EMBL" id="JAEPQZ010000010">
    <property type="protein sequence ID" value="KAG2176497.1"/>
    <property type="molecule type" value="Genomic_DNA"/>
</dbReference>
<dbReference type="SMART" id="SM00233">
    <property type="entry name" value="PH"/>
    <property type="match status" value="1"/>
</dbReference>
<feature type="compositionally biased region" description="Basic and acidic residues" evidence="2">
    <location>
        <begin position="738"/>
        <end position="753"/>
    </location>
</feature>
<dbReference type="Gene3D" id="1.25.40.20">
    <property type="entry name" value="Ankyrin repeat-containing domain"/>
    <property type="match status" value="1"/>
</dbReference>
<feature type="compositionally biased region" description="Low complexity" evidence="2">
    <location>
        <begin position="691"/>
        <end position="701"/>
    </location>
</feature>
<dbReference type="InterPro" id="IPR001849">
    <property type="entry name" value="PH_domain"/>
</dbReference>
<feature type="region of interest" description="Disordered" evidence="2">
    <location>
        <begin position="234"/>
        <end position="262"/>
    </location>
</feature>
<evidence type="ECO:0000256" key="1">
    <source>
        <dbReference type="PROSITE-ProRule" id="PRU00023"/>
    </source>
</evidence>
<dbReference type="PROSITE" id="PS50088">
    <property type="entry name" value="ANK_REPEAT"/>
    <property type="match status" value="1"/>
</dbReference>
<dbReference type="PANTHER" id="PTHR36100">
    <property type="entry name" value="BUD SITE SELECTION PROTEIN 4"/>
    <property type="match status" value="1"/>
</dbReference>
<dbReference type="SUPFAM" id="SSF50729">
    <property type="entry name" value="PH domain-like"/>
    <property type="match status" value="1"/>
</dbReference>
<sequence>MDVSTLLDWRNAVIAMDTKRISAIMSIHQTIVSESLSDIPQDLNFPAKLGNPSTMSALQYTLLTMWSHNNITSANEKQFLKTRKHLVDLLLQTSLSTDLDYQNDHGDTAMHYAAAMDLSDIIASIIARGASPDLKNKDNATAESLITSAQTRAVFDMAMRQRPAIRALRQNSLVSNSVFKQNMPNNPANRTNKARIPEYSSKDRFTELRRLAETSATGSDQKVAVKKDVNNYIRPGMLEQKKKGLSQEEQQREERMQQARRRVDVEQLVTKKAVNTNRFVTERSKSSASIPTPTSSGPSPTSTEPEADYAKFSKLKEKSYVSTSIFRQHSADSDEAEVAATEVENANEEDQLSQLNVGDSLQEEIFQVESNEQADKLADVLSDEPESMVDAPMEVNEFDDDNGAQYSISGADSSFIENETYEEHKDDLDSHADGIEITEQTLDFSHDNQEEIDHPATADSAVTETLDMVEPTTVVGEEAKVFYQPPITEAENDNVQESAIPYIPDDSQGMVLESAFDQIVITPANEKANDEESVLQVENTFLRPRSHSVASAKSDVATVEELHPEILDAASAHWDAATLLRKSSMTFDNQFDGDDAELAEPLRQKQNNILSDSASMLDVSFPSSNLNFEDEMMTYRSLNEPEKQKELEDNYDRDHYGSISVANTSTYPAKQSGDASDVPTLPSFDTHTVRSSSASVKSSSSSNLKLDTKNITFSKSTGLTNLSITPSIRRKPVGGVPEKTKSESIPRSKDRIPPRQGSYAVDDDDDVPLSASARKSPSLFDMDSSEHKLPSIRPSVSHLRGKLLVRICRFNIEPTLIMPKDPLHIRCILTDGRNEYQSQYTPLGQEIDINQGCLISAYPDMKFRLSLQARPDAHVKPKKQLTRLLSTAAKKPINVVTNMINKEDGHFGQTRIQLRSVAHLCRNSLYTAAFDCYNNWSMVPKTSSKASAVRDNLVVVGNLVLQLYFIPHVEGTRLPNTVKECEAGLDIKRWYCTTWLSGDIAIRKPDEDLSFRKRYAQVVGAKLYIQRDMHDTQKECVDLKTIKVITADKQVLAKGPRKPERQAGSASSRLAEFVTSEDIIDEEDSALYSDMPLTFRCTFTNGSKIDIKCETSAARDRWLKAVKGVLNKAPTIPGWLVDELSDI</sequence>
<dbReference type="AlphaFoldDB" id="A0A8H7UCI0"/>
<dbReference type="PROSITE" id="PS50297">
    <property type="entry name" value="ANK_REP_REGION"/>
    <property type="match status" value="1"/>
</dbReference>
<dbReference type="PANTHER" id="PTHR36100:SF1">
    <property type="entry name" value="BUD SITE SELECTION PROTEIN 4"/>
    <property type="match status" value="1"/>
</dbReference>
<feature type="compositionally biased region" description="Basic and acidic residues" evidence="2">
    <location>
        <begin position="239"/>
        <end position="262"/>
    </location>
</feature>